<keyword evidence="2" id="KW-1185">Reference proteome</keyword>
<dbReference type="Proteomes" id="UP000017836">
    <property type="component" value="Unassembled WGS sequence"/>
</dbReference>
<accession>W1NRM9</accession>
<name>W1NRM9_AMBTC</name>
<dbReference type="Gramene" id="ERM97379">
    <property type="protein sequence ID" value="ERM97379"/>
    <property type="gene ID" value="AMTR_s00127p00030520"/>
</dbReference>
<reference evidence="2" key="1">
    <citation type="journal article" date="2013" name="Science">
        <title>The Amborella genome and the evolution of flowering plants.</title>
        <authorList>
            <consortium name="Amborella Genome Project"/>
        </authorList>
    </citation>
    <scope>NUCLEOTIDE SEQUENCE [LARGE SCALE GENOMIC DNA]</scope>
</reference>
<organism evidence="1 2">
    <name type="scientific">Amborella trichopoda</name>
    <dbReference type="NCBI Taxonomy" id="13333"/>
    <lineage>
        <taxon>Eukaryota</taxon>
        <taxon>Viridiplantae</taxon>
        <taxon>Streptophyta</taxon>
        <taxon>Embryophyta</taxon>
        <taxon>Tracheophyta</taxon>
        <taxon>Spermatophyta</taxon>
        <taxon>Magnoliopsida</taxon>
        <taxon>Amborellales</taxon>
        <taxon>Amborellaceae</taxon>
        <taxon>Amborella</taxon>
    </lineage>
</organism>
<gene>
    <name evidence="1" type="ORF">AMTR_s00127p00030520</name>
</gene>
<protein>
    <submittedName>
        <fullName evidence="1">Uncharacterized protein</fullName>
    </submittedName>
</protein>
<proteinExistence type="predicted"/>
<dbReference type="HOGENOM" id="CLU_2545684_0_0_1"/>
<sequence length="83" mass="9161">MVTRLNAIYESAVFDSLATDQGDFPCTITEEGSNLDDDIAAINVAPDTKIIAPEVPFQPFQNQSSNLSQMLLLVKNWLLCLMN</sequence>
<dbReference type="EMBL" id="KI396482">
    <property type="protein sequence ID" value="ERM97379.1"/>
    <property type="molecule type" value="Genomic_DNA"/>
</dbReference>
<evidence type="ECO:0000313" key="1">
    <source>
        <dbReference type="EMBL" id="ERM97379.1"/>
    </source>
</evidence>
<evidence type="ECO:0000313" key="2">
    <source>
        <dbReference type="Proteomes" id="UP000017836"/>
    </source>
</evidence>
<dbReference type="AlphaFoldDB" id="W1NRM9"/>